<keyword evidence="8 9" id="KW-0472">Membrane</keyword>
<feature type="transmembrane region" description="Helical" evidence="9">
    <location>
        <begin position="133"/>
        <end position="153"/>
    </location>
</feature>
<feature type="transmembrane region" description="Helical" evidence="9">
    <location>
        <begin position="6"/>
        <end position="24"/>
    </location>
</feature>
<dbReference type="AlphaFoldDB" id="A0ABD1FHL4"/>
<comment type="similarity">
    <text evidence="2 9">Belongs to the SWEET sugar transporter family.</text>
</comment>
<dbReference type="Proteomes" id="UP001567538">
    <property type="component" value="Unassembled WGS sequence"/>
</dbReference>
<feature type="transmembrane region" description="Helical" evidence="9">
    <location>
        <begin position="165"/>
        <end position="186"/>
    </location>
</feature>
<dbReference type="EMBL" id="JBEAFC010000015">
    <property type="protein sequence ID" value="KAL1531351.1"/>
    <property type="molecule type" value="Genomic_DNA"/>
</dbReference>
<dbReference type="FunFam" id="1.20.1280.290:FF:000002">
    <property type="entry name" value="Bidirectional sugar transporter SWEET"/>
    <property type="match status" value="1"/>
</dbReference>
<keyword evidence="11" id="KW-1185">Reference proteome</keyword>
<evidence type="ECO:0000256" key="5">
    <source>
        <dbReference type="ARBA" id="ARBA00022692"/>
    </source>
</evidence>
<keyword evidence="6" id="KW-0677">Repeat</keyword>
<evidence type="ECO:0000256" key="2">
    <source>
        <dbReference type="ARBA" id="ARBA00007809"/>
    </source>
</evidence>
<sequence>MYGQSLARFIIGIVGNVISLFLFLSPGPTCLRIWRNRTTEEFHPYLFLASVLNCMFWVFYGLPMVHPDSILVISINSAGLILELIYLIIFFRYTTNRKRAIIFGFLIVEVILLGIVALITLLCFHSHASRSMFVGIICVVCGIIMYASPLSVIGQVIKSQDVEFMPFWVCLAGFSNGIVWFIYAFLKSFDPYIAIGNGLGAAFSLFQLSLYAYYTIRGKRSASVESEVKHCEII</sequence>
<comment type="function">
    <text evidence="9">Mediates both low-affinity uptake and efflux of sugar across the membrane.</text>
</comment>
<keyword evidence="5 9" id="KW-0812">Transmembrane</keyword>
<feature type="transmembrane region" description="Helical" evidence="9">
    <location>
        <begin position="192"/>
        <end position="214"/>
    </location>
</feature>
<feature type="transmembrane region" description="Helical" evidence="9">
    <location>
        <begin position="101"/>
        <end position="127"/>
    </location>
</feature>
<evidence type="ECO:0000313" key="10">
    <source>
        <dbReference type="EMBL" id="KAL1531351.1"/>
    </source>
</evidence>
<evidence type="ECO:0000256" key="7">
    <source>
        <dbReference type="ARBA" id="ARBA00022989"/>
    </source>
</evidence>
<keyword evidence="4 9" id="KW-0762">Sugar transport</keyword>
<dbReference type="PANTHER" id="PTHR10791:SF236">
    <property type="entry name" value="BIDIRECTIONAL SUGAR TRANSPORTER SWEET8"/>
    <property type="match status" value="1"/>
</dbReference>
<dbReference type="GO" id="GO:0005886">
    <property type="term" value="C:plasma membrane"/>
    <property type="evidence" value="ECO:0007669"/>
    <property type="project" value="UniProtKB-SubCell"/>
</dbReference>
<evidence type="ECO:0000313" key="11">
    <source>
        <dbReference type="Proteomes" id="UP001567538"/>
    </source>
</evidence>
<dbReference type="Pfam" id="PF03083">
    <property type="entry name" value="MtN3_slv"/>
    <property type="match status" value="2"/>
</dbReference>
<dbReference type="Gene3D" id="1.20.1280.290">
    <property type="match status" value="2"/>
</dbReference>
<feature type="transmembrane region" description="Helical" evidence="9">
    <location>
        <begin position="69"/>
        <end position="89"/>
    </location>
</feature>
<evidence type="ECO:0000256" key="4">
    <source>
        <dbReference type="ARBA" id="ARBA00022597"/>
    </source>
</evidence>
<evidence type="ECO:0000256" key="1">
    <source>
        <dbReference type="ARBA" id="ARBA00004127"/>
    </source>
</evidence>
<protein>
    <recommendedName>
        <fullName evidence="9">Bidirectional sugar transporter SWEET</fullName>
    </recommendedName>
</protein>
<feature type="transmembrane region" description="Helical" evidence="9">
    <location>
        <begin position="45"/>
        <end position="63"/>
    </location>
</feature>
<evidence type="ECO:0000256" key="6">
    <source>
        <dbReference type="ARBA" id="ARBA00022737"/>
    </source>
</evidence>
<dbReference type="InterPro" id="IPR047664">
    <property type="entry name" value="SWEET"/>
</dbReference>
<dbReference type="InterPro" id="IPR004316">
    <property type="entry name" value="SWEET_rpt"/>
</dbReference>
<evidence type="ECO:0000256" key="8">
    <source>
        <dbReference type="ARBA" id="ARBA00023136"/>
    </source>
</evidence>
<keyword evidence="7 9" id="KW-1133">Transmembrane helix</keyword>
<dbReference type="GO" id="GO:0051260">
    <property type="term" value="P:protein homooligomerization"/>
    <property type="evidence" value="ECO:0007669"/>
    <property type="project" value="UniProtKB-ARBA"/>
</dbReference>
<dbReference type="GO" id="GO:0012505">
    <property type="term" value="C:endomembrane system"/>
    <property type="evidence" value="ECO:0007669"/>
    <property type="project" value="UniProtKB-SubCell"/>
</dbReference>
<reference evidence="10 11" key="1">
    <citation type="submission" date="2024-06" db="EMBL/GenBank/DDBJ databases">
        <title>A chromosome level genome sequence of Diviner's sage (Salvia divinorum).</title>
        <authorList>
            <person name="Ford S.A."/>
            <person name="Ro D.-K."/>
            <person name="Ness R.W."/>
            <person name="Phillips M.A."/>
        </authorList>
    </citation>
    <scope>NUCLEOTIDE SEQUENCE [LARGE SCALE GENOMIC DNA]</scope>
    <source>
        <strain evidence="10">SAF-2024a</strain>
        <tissue evidence="10">Leaf</tissue>
    </source>
</reference>
<keyword evidence="3 9" id="KW-0813">Transport</keyword>
<comment type="subcellular location">
    <subcellularLocation>
        <location evidence="9">Cell membrane</location>
        <topology evidence="9">Multi-pass membrane protein</topology>
    </subcellularLocation>
    <subcellularLocation>
        <location evidence="1">Endomembrane system</location>
        <topology evidence="1">Multi-pass membrane protein</topology>
    </subcellularLocation>
</comment>
<accession>A0ABD1FHL4</accession>
<proteinExistence type="inferred from homology"/>
<gene>
    <name evidence="10" type="ORF">AAHA92_34036</name>
</gene>
<name>A0ABD1FHL4_SALDI</name>
<evidence type="ECO:0000256" key="3">
    <source>
        <dbReference type="ARBA" id="ARBA00022448"/>
    </source>
</evidence>
<organism evidence="10 11">
    <name type="scientific">Salvia divinorum</name>
    <name type="common">Maria pastora</name>
    <name type="synonym">Diviner's sage</name>
    <dbReference type="NCBI Taxonomy" id="28513"/>
    <lineage>
        <taxon>Eukaryota</taxon>
        <taxon>Viridiplantae</taxon>
        <taxon>Streptophyta</taxon>
        <taxon>Embryophyta</taxon>
        <taxon>Tracheophyta</taxon>
        <taxon>Spermatophyta</taxon>
        <taxon>Magnoliopsida</taxon>
        <taxon>eudicotyledons</taxon>
        <taxon>Gunneridae</taxon>
        <taxon>Pentapetalae</taxon>
        <taxon>asterids</taxon>
        <taxon>lamiids</taxon>
        <taxon>Lamiales</taxon>
        <taxon>Lamiaceae</taxon>
        <taxon>Nepetoideae</taxon>
        <taxon>Mentheae</taxon>
        <taxon>Salviinae</taxon>
        <taxon>Salvia</taxon>
        <taxon>Salvia subgen. Calosphace</taxon>
    </lineage>
</organism>
<dbReference type="PANTHER" id="PTHR10791">
    <property type="entry name" value="RAG1-ACTIVATING PROTEIN 1"/>
    <property type="match status" value="1"/>
</dbReference>
<comment type="caution">
    <text evidence="10">The sequence shown here is derived from an EMBL/GenBank/DDBJ whole genome shotgun (WGS) entry which is preliminary data.</text>
</comment>
<evidence type="ECO:0000256" key="9">
    <source>
        <dbReference type="RuleBase" id="RU910715"/>
    </source>
</evidence>
<dbReference type="FunFam" id="1.20.1280.290:FF:000001">
    <property type="entry name" value="Bidirectional sugar transporter SWEET"/>
    <property type="match status" value="1"/>
</dbReference>